<evidence type="ECO:0000313" key="2">
    <source>
        <dbReference type="EMBL" id="GAA0601938.1"/>
    </source>
</evidence>
<comment type="caution">
    <text evidence="2">The sequence shown here is derived from an EMBL/GenBank/DDBJ whole genome shotgun (WGS) entry which is preliminary data.</text>
</comment>
<evidence type="ECO:0000256" key="1">
    <source>
        <dbReference type="SAM" id="MobiDB-lite"/>
    </source>
</evidence>
<evidence type="ECO:0000313" key="3">
    <source>
        <dbReference type="Proteomes" id="UP001501588"/>
    </source>
</evidence>
<accession>A0ABP3R1S4</accession>
<organism evidence="2 3">
    <name type="scientific">Craurococcus roseus</name>
    <dbReference type="NCBI Taxonomy" id="77585"/>
    <lineage>
        <taxon>Bacteria</taxon>
        <taxon>Pseudomonadati</taxon>
        <taxon>Pseudomonadota</taxon>
        <taxon>Alphaproteobacteria</taxon>
        <taxon>Acetobacterales</taxon>
        <taxon>Acetobacteraceae</taxon>
        <taxon>Craurococcus</taxon>
    </lineage>
</organism>
<sequence>MFLRCGFGAGAVAEDMAVATGGKDSGALRKEPMRPCPPDAEGRHRRQRAGPAYPTPGAG</sequence>
<proteinExistence type="predicted"/>
<keyword evidence="3" id="KW-1185">Reference proteome</keyword>
<dbReference type="EMBL" id="BAAAFZ010000079">
    <property type="protein sequence ID" value="GAA0601938.1"/>
    <property type="molecule type" value="Genomic_DNA"/>
</dbReference>
<reference evidence="3" key="1">
    <citation type="journal article" date="2019" name="Int. J. Syst. Evol. Microbiol.">
        <title>The Global Catalogue of Microorganisms (GCM) 10K type strain sequencing project: providing services to taxonomists for standard genome sequencing and annotation.</title>
        <authorList>
            <consortium name="The Broad Institute Genomics Platform"/>
            <consortium name="The Broad Institute Genome Sequencing Center for Infectious Disease"/>
            <person name="Wu L."/>
            <person name="Ma J."/>
        </authorList>
    </citation>
    <scope>NUCLEOTIDE SEQUENCE [LARGE SCALE GENOMIC DNA]</scope>
    <source>
        <strain evidence="3">JCM 9933</strain>
    </source>
</reference>
<dbReference type="Proteomes" id="UP001501588">
    <property type="component" value="Unassembled WGS sequence"/>
</dbReference>
<name>A0ABP3R1S4_9PROT</name>
<protein>
    <submittedName>
        <fullName evidence="2">Uncharacterized protein</fullName>
    </submittedName>
</protein>
<feature type="region of interest" description="Disordered" evidence="1">
    <location>
        <begin position="20"/>
        <end position="59"/>
    </location>
</feature>
<gene>
    <name evidence="2" type="ORF">GCM10009416_44760</name>
</gene>